<dbReference type="PANTHER" id="PTHR30524:SF0">
    <property type="entry name" value="ALTRONATE OXIDOREDUCTASE-RELATED"/>
    <property type="match status" value="1"/>
</dbReference>
<dbReference type="SUPFAM" id="SSF51735">
    <property type="entry name" value="NAD(P)-binding Rossmann-fold domains"/>
    <property type="match status" value="1"/>
</dbReference>
<dbReference type="EMBL" id="BOVJ01000076">
    <property type="protein sequence ID" value="GIQ63995.1"/>
    <property type="molecule type" value="Genomic_DNA"/>
</dbReference>
<dbReference type="InterPro" id="IPR008927">
    <property type="entry name" value="6-PGluconate_DH-like_C_sf"/>
</dbReference>
<organism evidence="6 7">
    <name type="scientific">Paenibacillus cisolokensis</name>
    <dbReference type="NCBI Taxonomy" id="1658519"/>
    <lineage>
        <taxon>Bacteria</taxon>
        <taxon>Bacillati</taxon>
        <taxon>Bacillota</taxon>
        <taxon>Bacilli</taxon>
        <taxon>Bacillales</taxon>
        <taxon>Paenibacillaceae</taxon>
        <taxon>Paenibacillus</taxon>
    </lineage>
</organism>
<dbReference type="PANTHER" id="PTHR30524">
    <property type="entry name" value="MANNITOL-1-PHOSPHATE 5-DEHYDROGENASE"/>
    <property type="match status" value="1"/>
</dbReference>
<dbReference type="Pfam" id="PF08125">
    <property type="entry name" value="Mannitol_dh_C"/>
    <property type="match status" value="1"/>
</dbReference>
<feature type="domain" description="Mannitol dehydrogenase N-terminal" evidence="4">
    <location>
        <begin position="2"/>
        <end position="229"/>
    </location>
</feature>
<comment type="catalytic activity">
    <reaction evidence="3">
        <text>D-mannitol 1-phosphate + NAD(+) = beta-D-fructose 6-phosphate + NADH + H(+)</text>
        <dbReference type="Rhea" id="RHEA:19661"/>
        <dbReference type="ChEBI" id="CHEBI:15378"/>
        <dbReference type="ChEBI" id="CHEBI:57540"/>
        <dbReference type="ChEBI" id="CHEBI:57634"/>
        <dbReference type="ChEBI" id="CHEBI:57945"/>
        <dbReference type="ChEBI" id="CHEBI:61381"/>
        <dbReference type="EC" id="1.1.1.17"/>
    </reaction>
</comment>
<evidence type="ECO:0000256" key="3">
    <source>
        <dbReference type="ARBA" id="ARBA00048615"/>
    </source>
</evidence>
<dbReference type="InterPro" id="IPR013131">
    <property type="entry name" value="Mannitol_DH_N"/>
</dbReference>
<dbReference type="InterPro" id="IPR013328">
    <property type="entry name" value="6PGD_dom2"/>
</dbReference>
<evidence type="ECO:0000256" key="1">
    <source>
        <dbReference type="ARBA" id="ARBA00023002"/>
    </source>
</evidence>
<keyword evidence="1" id="KW-0560">Oxidoreductase</keyword>
<reference evidence="6 7" key="1">
    <citation type="submission" date="2021-04" db="EMBL/GenBank/DDBJ databases">
        <title>Draft genome sequence of Paenibacillus cisolokensis, LC2-13A.</title>
        <authorList>
            <person name="Uke A."/>
            <person name="Chhe C."/>
            <person name="Baramee S."/>
            <person name="Kosugi A."/>
        </authorList>
    </citation>
    <scope>NUCLEOTIDE SEQUENCE [LARGE SCALE GENOMIC DNA]</scope>
    <source>
        <strain evidence="6 7">LC2-13A</strain>
    </source>
</reference>
<dbReference type="Gene3D" id="1.10.1040.10">
    <property type="entry name" value="N-(1-d-carboxylethyl)-l-norvaline Dehydrogenase, domain 2"/>
    <property type="match status" value="1"/>
</dbReference>
<keyword evidence="7" id="KW-1185">Reference proteome</keyword>
<accession>A0ABQ4N738</accession>
<evidence type="ECO:0000313" key="6">
    <source>
        <dbReference type="EMBL" id="GIQ63995.1"/>
    </source>
</evidence>
<dbReference type="Proteomes" id="UP000680304">
    <property type="component" value="Unassembled WGS sequence"/>
</dbReference>
<proteinExistence type="predicted"/>
<evidence type="ECO:0000256" key="2">
    <source>
        <dbReference type="ARBA" id="ARBA00023027"/>
    </source>
</evidence>
<dbReference type="NCBIfam" id="NF002969">
    <property type="entry name" value="PRK03643.1"/>
    <property type="match status" value="1"/>
</dbReference>
<protein>
    <submittedName>
        <fullName evidence="6">Altronate oxidoreductase</fullName>
    </submittedName>
</protein>
<evidence type="ECO:0000259" key="5">
    <source>
        <dbReference type="Pfam" id="PF08125"/>
    </source>
</evidence>
<feature type="domain" description="Mannitol dehydrogenase C-terminal" evidence="5">
    <location>
        <begin position="248"/>
        <end position="454"/>
    </location>
</feature>
<dbReference type="InterPro" id="IPR036291">
    <property type="entry name" value="NAD(P)-bd_dom_sf"/>
</dbReference>
<comment type="caution">
    <text evidence="6">The sequence shown here is derived from an EMBL/GenBank/DDBJ whole genome shotgun (WGS) entry which is preliminary data.</text>
</comment>
<dbReference type="SUPFAM" id="SSF48179">
    <property type="entry name" value="6-phosphogluconate dehydrogenase C-terminal domain-like"/>
    <property type="match status" value="1"/>
</dbReference>
<gene>
    <name evidence="6" type="primary">uxaB</name>
    <name evidence="6" type="ORF">PACILC2_25630</name>
</gene>
<dbReference type="Pfam" id="PF01232">
    <property type="entry name" value="Mannitol_dh"/>
    <property type="match status" value="1"/>
</dbReference>
<evidence type="ECO:0000259" key="4">
    <source>
        <dbReference type="Pfam" id="PF01232"/>
    </source>
</evidence>
<sequence>MRGFADWMLHECRKKGLFDGSVAVTQPRPSGGAKLEQLAAQDGLYTLLIRGLEQGRKVERSEVVAVFRELIDPYREWERFLSLADRPELEAVISNTTEAGLTYVYTPWKPDEPMPSYPARLTLWLYRRYEAFAGAADKGLLLLPCELLERNGDTLKACVLRHCDDWSLPDGFRRWLEEHNRFLNSLVDRIVTGYPADEAPALFERWGYEDLLLNTAEPYHFWAIEGEPELDRRLPFVQAGLNVRWVPDLRPYQLRKVRILNGAHTLMTPLGLLSGVRHVRELMEHETLGSWVREAVAEEIVPAVPLEPSELRVYAAEVFERFANPYIEHRLSDIAMNSVSKFRTRLVPTLLSYAGERRELPQRMVTALAALLRLYRVKRLDDGGYGGVRFDGTPYTVNDSKPVLETMSALWAEYGTDARLLADAVLSREEWWGCDLRTPAGLPLVQAIARQLEQWEEYE</sequence>
<keyword evidence="2" id="KW-0520">NAD</keyword>
<dbReference type="InterPro" id="IPR013118">
    <property type="entry name" value="Mannitol_DH_C"/>
</dbReference>
<dbReference type="Gene3D" id="3.40.50.720">
    <property type="entry name" value="NAD(P)-binding Rossmann-like Domain"/>
    <property type="match status" value="1"/>
</dbReference>
<evidence type="ECO:0000313" key="7">
    <source>
        <dbReference type="Proteomes" id="UP000680304"/>
    </source>
</evidence>
<name>A0ABQ4N738_9BACL</name>